<dbReference type="Proteomes" id="UP000296733">
    <property type="component" value="Chromosome"/>
</dbReference>
<reference evidence="3 4" key="1">
    <citation type="submission" date="2016-10" db="EMBL/GenBank/DDBJ databases">
        <authorList>
            <person name="de Groot N.N."/>
        </authorList>
    </citation>
    <scope>NUCLEOTIDE SEQUENCE [LARGE SCALE GENOMIC DNA]</scope>
    <source>
        <strain evidence="3 4">CGMCC 1.10331</strain>
    </source>
</reference>
<reference evidence="2 5" key="2">
    <citation type="journal article" date="2019" name="Nat. Commun.">
        <title>A new type of DNA phosphorothioation-based antiviral system in archaea.</title>
        <authorList>
            <person name="Xiong L."/>
            <person name="Liu S."/>
            <person name="Chen S."/>
            <person name="Xiao Y."/>
            <person name="Zhu B."/>
            <person name="Gao Y."/>
            <person name="Zhang Y."/>
            <person name="Chen B."/>
            <person name="Luo J."/>
            <person name="Deng Z."/>
            <person name="Chen X."/>
            <person name="Wang L."/>
            <person name="Chen S."/>
        </authorList>
    </citation>
    <scope>NUCLEOTIDE SEQUENCE [LARGE SCALE GENOMIC DNA]</scope>
    <source>
        <strain evidence="2 5">CGMCC 1.10331</strain>
    </source>
</reference>
<dbReference type="AlphaFoldDB" id="A0A1H5VWE2"/>
<dbReference type="GeneID" id="39856883"/>
<keyword evidence="4" id="KW-1185">Reference proteome</keyword>
<dbReference type="InterPro" id="IPR006016">
    <property type="entry name" value="UspA"/>
</dbReference>
<dbReference type="EMBL" id="CP031311">
    <property type="protein sequence ID" value="QCC46598.1"/>
    <property type="molecule type" value="Genomic_DNA"/>
</dbReference>
<feature type="domain" description="UspA" evidence="1">
    <location>
        <begin position="7"/>
        <end position="136"/>
    </location>
</feature>
<dbReference type="OrthoDB" id="202478at2157"/>
<dbReference type="EMBL" id="FNVN01000001">
    <property type="protein sequence ID" value="SEF91582.1"/>
    <property type="molecule type" value="Genomic_DNA"/>
</dbReference>
<evidence type="ECO:0000313" key="4">
    <source>
        <dbReference type="Proteomes" id="UP000236740"/>
    </source>
</evidence>
<dbReference type="Pfam" id="PF00582">
    <property type="entry name" value="Usp"/>
    <property type="match status" value="1"/>
</dbReference>
<dbReference type="Proteomes" id="UP000236740">
    <property type="component" value="Unassembled WGS sequence"/>
</dbReference>
<evidence type="ECO:0000313" key="3">
    <source>
        <dbReference type="EMBL" id="SEF91582.1"/>
    </source>
</evidence>
<protein>
    <submittedName>
        <fullName evidence="2 3">Universal stress protein</fullName>
    </submittedName>
</protein>
<dbReference type="RefSeq" id="WP_103990802.1">
    <property type="nucleotide sequence ID" value="NZ_CP031311.1"/>
</dbReference>
<dbReference type="KEGG" id="hlm:DV707_02315"/>
<gene>
    <name evidence="2" type="ORF">DV707_02315</name>
    <name evidence="3" type="ORF">SAMN04488133_1093</name>
</gene>
<organism evidence="3 4">
    <name type="scientific">Halobellus limi</name>
    <dbReference type="NCBI Taxonomy" id="699433"/>
    <lineage>
        <taxon>Archaea</taxon>
        <taxon>Methanobacteriati</taxon>
        <taxon>Methanobacteriota</taxon>
        <taxon>Stenosarchaea group</taxon>
        <taxon>Halobacteria</taxon>
        <taxon>Halobacteriales</taxon>
        <taxon>Haloferacaceae</taxon>
        <taxon>Halobellus</taxon>
    </lineage>
</organism>
<dbReference type="InterPro" id="IPR014729">
    <property type="entry name" value="Rossmann-like_a/b/a_fold"/>
</dbReference>
<sequence length="151" mass="16198">MSNSLFQTTVVPIGDPDDAADTAQIIGKFIPKGGKILVAHVVEKGGGAPDKASLEQREQFAEDAYNTFVETLPDGDYSIEFLPLYGRDVAETIIQGAEEVDATAIAFVPRGGSRWIKFLTGDVALNLVENSSIPVISLPHKDAQLETSQHS</sequence>
<accession>A0A1H5VWE2</accession>
<proteinExistence type="predicted"/>
<evidence type="ECO:0000313" key="2">
    <source>
        <dbReference type="EMBL" id="QCC46598.1"/>
    </source>
</evidence>
<name>A0A1H5VWE2_9EURY</name>
<dbReference type="Gene3D" id="3.40.50.620">
    <property type="entry name" value="HUPs"/>
    <property type="match status" value="1"/>
</dbReference>
<evidence type="ECO:0000313" key="5">
    <source>
        <dbReference type="Proteomes" id="UP000296733"/>
    </source>
</evidence>
<evidence type="ECO:0000259" key="1">
    <source>
        <dbReference type="Pfam" id="PF00582"/>
    </source>
</evidence>
<dbReference type="SUPFAM" id="SSF52402">
    <property type="entry name" value="Adenine nucleotide alpha hydrolases-like"/>
    <property type="match status" value="1"/>
</dbReference>